<gene>
    <name evidence="3" type="ORF">LHA35_14665</name>
</gene>
<dbReference type="PANTHER" id="PTHR42928">
    <property type="entry name" value="TRICARBOXYLATE-BINDING PROTEIN"/>
    <property type="match status" value="1"/>
</dbReference>
<dbReference type="PANTHER" id="PTHR42928:SF5">
    <property type="entry name" value="BLR1237 PROTEIN"/>
    <property type="match status" value="1"/>
</dbReference>
<feature type="chain" id="PRO_5040941745" evidence="2">
    <location>
        <begin position="27"/>
        <end position="325"/>
    </location>
</feature>
<reference evidence="3" key="1">
    <citation type="submission" date="2021-10" db="EMBL/GenBank/DDBJ databases">
        <title>Roseicella aerolatum sp. nov., isolated from aerosols of e-waste dismantling site.</title>
        <authorList>
            <person name="Qin T."/>
        </authorList>
    </citation>
    <scope>NUCLEOTIDE SEQUENCE</scope>
    <source>
        <strain evidence="3">GB24</strain>
    </source>
</reference>
<organism evidence="3 4">
    <name type="scientific">Roseicella aerolata</name>
    <dbReference type="NCBI Taxonomy" id="2883479"/>
    <lineage>
        <taxon>Bacteria</taxon>
        <taxon>Pseudomonadati</taxon>
        <taxon>Pseudomonadota</taxon>
        <taxon>Alphaproteobacteria</taxon>
        <taxon>Acetobacterales</taxon>
        <taxon>Roseomonadaceae</taxon>
        <taxon>Roseicella</taxon>
    </lineage>
</organism>
<evidence type="ECO:0000256" key="1">
    <source>
        <dbReference type="ARBA" id="ARBA00006987"/>
    </source>
</evidence>
<proteinExistence type="inferred from homology"/>
<name>A0A9X1IEK6_9PROT</name>
<keyword evidence="4" id="KW-1185">Reference proteome</keyword>
<dbReference type="CDD" id="cd07012">
    <property type="entry name" value="PBP2_Bug_TTT"/>
    <property type="match status" value="1"/>
</dbReference>
<evidence type="ECO:0000256" key="2">
    <source>
        <dbReference type="SAM" id="SignalP"/>
    </source>
</evidence>
<dbReference type="SUPFAM" id="SSF53850">
    <property type="entry name" value="Periplasmic binding protein-like II"/>
    <property type="match status" value="1"/>
</dbReference>
<dbReference type="PIRSF" id="PIRSF017082">
    <property type="entry name" value="YflP"/>
    <property type="match status" value="1"/>
</dbReference>
<dbReference type="InterPro" id="IPR005064">
    <property type="entry name" value="BUG"/>
</dbReference>
<sequence length="325" mass="33697">MPIVSPIGRRRLGLCLAVLAPGLAAAGEARWPNRPVRLIVPYQAGGQSDTVARLLQPRVAEFLGQPVVVENRSGAGGTIAAGLVAQAPADGYTFVIDSAAFLIVPHAMRNLPFDHETAFVPVGVVVEQPYVLAVATGLPPRDLAGFLALARQREITFGSPGHGSVGHLAGALLAQRAGVRLEHVPYRGGAELARDLAAGAIPAAIMSTNSLDPLLQDGKAAPLALTSAERRGGPPGVPTIAESGFPGFDVPSWNTVFARAGTPAPVLARMAEALNHATSDPGFSAALQRIGSVTTRADPAAAAARLRQERMLIRDAIRDAGIVFQ</sequence>
<dbReference type="InterPro" id="IPR042100">
    <property type="entry name" value="Bug_dom1"/>
</dbReference>
<keyword evidence="2" id="KW-0732">Signal</keyword>
<dbReference type="AlphaFoldDB" id="A0A9X1IEK6"/>
<evidence type="ECO:0000313" key="3">
    <source>
        <dbReference type="EMBL" id="MCB4822977.1"/>
    </source>
</evidence>
<dbReference type="EMBL" id="JAJAQI010000021">
    <property type="protein sequence ID" value="MCB4822977.1"/>
    <property type="molecule type" value="Genomic_DNA"/>
</dbReference>
<feature type="signal peptide" evidence="2">
    <location>
        <begin position="1"/>
        <end position="26"/>
    </location>
</feature>
<dbReference type="Gene3D" id="3.40.190.10">
    <property type="entry name" value="Periplasmic binding protein-like II"/>
    <property type="match status" value="1"/>
</dbReference>
<dbReference type="Gene3D" id="3.40.190.150">
    <property type="entry name" value="Bordetella uptake gene, domain 1"/>
    <property type="match status" value="1"/>
</dbReference>
<comment type="similarity">
    <text evidence="1">Belongs to the UPF0065 (bug) family.</text>
</comment>
<dbReference type="RefSeq" id="WP_226609059.1">
    <property type="nucleotide sequence ID" value="NZ_JAJAQI010000021.1"/>
</dbReference>
<comment type="caution">
    <text evidence="3">The sequence shown here is derived from an EMBL/GenBank/DDBJ whole genome shotgun (WGS) entry which is preliminary data.</text>
</comment>
<dbReference type="Proteomes" id="UP001139311">
    <property type="component" value="Unassembled WGS sequence"/>
</dbReference>
<dbReference type="Pfam" id="PF03401">
    <property type="entry name" value="TctC"/>
    <property type="match status" value="1"/>
</dbReference>
<evidence type="ECO:0000313" key="4">
    <source>
        <dbReference type="Proteomes" id="UP001139311"/>
    </source>
</evidence>
<accession>A0A9X1IEK6</accession>
<protein>
    <submittedName>
        <fullName evidence="3">Tripartite tricarboxylate transporter substrate binding protein</fullName>
    </submittedName>
</protein>